<comment type="caution">
    <text evidence="1">The sequence shown here is derived from an EMBL/GenBank/DDBJ whole genome shotgun (WGS) entry which is preliminary data.</text>
</comment>
<evidence type="ECO:0000313" key="2">
    <source>
        <dbReference type="Proteomes" id="UP001229244"/>
    </source>
</evidence>
<name>A0AAE4AUE5_9HYPH</name>
<sequence>MIRYRLACPDRHDFEGWFRSYDDCTDQIESGILTCPVCGSDRIERALMAPAVAKSSALAQQGEAERHAPPDQAMLASNPKLAEIAAAFRELREKVVAHADDVGERFPEEARRIHYGEAEARGIYGQASAEEASSLLEEGIAVMPLPRLPEDHN</sequence>
<keyword evidence="2" id="KW-1185">Reference proteome</keyword>
<protein>
    <recommendedName>
        <fullName evidence="3">DUF1178 domain-containing protein</fullName>
    </recommendedName>
</protein>
<dbReference type="RefSeq" id="WP_306886946.1">
    <property type="nucleotide sequence ID" value="NZ_JAUSUL010000004.1"/>
</dbReference>
<accession>A0AAE4AUE5</accession>
<dbReference type="Proteomes" id="UP001229244">
    <property type="component" value="Unassembled WGS sequence"/>
</dbReference>
<dbReference type="AlphaFoldDB" id="A0AAE4AUE5"/>
<proteinExistence type="predicted"/>
<dbReference type="PIRSF" id="PIRSF032131">
    <property type="entry name" value="UCP032131"/>
    <property type="match status" value="1"/>
</dbReference>
<dbReference type="Pfam" id="PF06676">
    <property type="entry name" value="DUF1178"/>
    <property type="match status" value="1"/>
</dbReference>
<organism evidence="1 2">
    <name type="scientific">Amorphus orientalis</name>
    <dbReference type="NCBI Taxonomy" id="649198"/>
    <lineage>
        <taxon>Bacteria</taxon>
        <taxon>Pseudomonadati</taxon>
        <taxon>Pseudomonadota</taxon>
        <taxon>Alphaproteobacteria</taxon>
        <taxon>Hyphomicrobiales</taxon>
        <taxon>Amorphaceae</taxon>
        <taxon>Amorphus</taxon>
    </lineage>
</organism>
<dbReference type="InterPro" id="IPR009562">
    <property type="entry name" value="DUF1178"/>
</dbReference>
<dbReference type="EMBL" id="JAUSUL010000004">
    <property type="protein sequence ID" value="MDQ0317052.1"/>
    <property type="molecule type" value="Genomic_DNA"/>
</dbReference>
<evidence type="ECO:0008006" key="3">
    <source>
        <dbReference type="Google" id="ProtNLM"/>
    </source>
</evidence>
<reference evidence="1" key="1">
    <citation type="submission" date="2023-07" db="EMBL/GenBank/DDBJ databases">
        <title>Genomic Encyclopedia of Type Strains, Phase IV (KMG-IV): sequencing the most valuable type-strain genomes for metagenomic binning, comparative biology and taxonomic classification.</title>
        <authorList>
            <person name="Goeker M."/>
        </authorList>
    </citation>
    <scope>NUCLEOTIDE SEQUENCE</scope>
    <source>
        <strain evidence="1">DSM 21202</strain>
    </source>
</reference>
<evidence type="ECO:0000313" key="1">
    <source>
        <dbReference type="EMBL" id="MDQ0317052.1"/>
    </source>
</evidence>
<gene>
    <name evidence="1" type="ORF">J2S73_003529</name>
</gene>